<organism evidence="2">
    <name type="scientific">Burkholderia sp. (strain CCGE1003)</name>
    <dbReference type="NCBI Taxonomy" id="640512"/>
    <lineage>
        <taxon>Bacteria</taxon>
        <taxon>Pseudomonadati</taxon>
        <taxon>Pseudomonadota</taxon>
        <taxon>Betaproteobacteria</taxon>
        <taxon>Burkholderiales</taxon>
        <taxon>Burkholderiaceae</taxon>
        <taxon>Burkholderia</taxon>
    </lineage>
</organism>
<dbReference type="eggNOG" id="ENOG5030X49">
    <property type="taxonomic scope" value="Bacteria"/>
</dbReference>
<dbReference type="KEGG" id="bgf:BC1003_1782"/>
<evidence type="ECO:0000256" key="1">
    <source>
        <dbReference type="SAM" id="MobiDB-lite"/>
    </source>
</evidence>
<evidence type="ECO:0000313" key="2">
    <source>
        <dbReference type="EMBL" id="ADN57748.1"/>
    </source>
</evidence>
<sequence length="183" mass="20941">MQIEPRARPRTHAARNEASGRRERCRATRGKEESGQVHEPDHEHEPRHESSRTLVWNHVIERLVAGYRYDVEARAHRAVPLTREAASGPSRHRQVEVIERLSDTSIAVLWQDATLCRYADQVWISCRARLKGRCALSGATIRRNDPIYKPRVRSAVPVNAAAMILASVVDVEHPLAQYKKFER</sequence>
<dbReference type="InterPro" id="IPR021769">
    <property type="entry name" value="DUF3331"/>
</dbReference>
<dbReference type="EMBL" id="CP002217">
    <property type="protein sequence ID" value="ADN57748.1"/>
    <property type="molecule type" value="Genomic_DNA"/>
</dbReference>
<dbReference type="Pfam" id="PF11811">
    <property type="entry name" value="DUF3331"/>
    <property type="match status" value="1"/>
</dbReference>
<accession>E1T965</accession>
<dbReference type="HOGENOM" id="CLU_119403_1_1_4"/>
<dbReference type="AlphaFoldDB" id="E1T965"/>
<reference evidence="2" key="1">
    <citation type="submission" date="2010-09" db="EMBL/GenBank/DDBJ databases">
        <title>Complete sequence of chromosome1 of Burkholderia sp. CCGE1003.</title>
        <authorList>
            <consortium name="US DOE Joint Genome Institute"/>
            <person name="Lucas S."/>
            <person name="Copeland A."/>
            <person name="Lapidus A."/>
            <person name="Cheng J.-F."/>
            <person name="Bruce D."/>
            <person name="Goodwin L."/>
            <person name="Pitluck S."/>
            <person name="Daligault H."/>
            <person name="Davenport K."/>
            <person name="Detter J.C."/>
            <person name="Han C."/>
            <person name="Tapia R."/>
            <person name="Land M."/>
            <person name="Hauser L."/>
            <person name="Jeffries C."/>
            <person name="Kyrpides N."/>
            <person name="Ivanova N."/>
            <person name="Ovchinnikova G."/>
            <person name="Martinez-Romero E."/>
            <person name="Rogel M.A."/>
            <person name="Auchtung J."/>
            <person name="Tiedje J.M."/>
            <person name="Woyke T."/>
        </authorList>
    </citation>
    <scope>NUCLEOTIDE SEQUENCE</scope>
    <source>
        <strain evidence="2">CCGE1003</strain>
    </source>
</reference>
<proteinExistence type="predicted"/>
<feature type="region of interest" description="Disordered" evidence="1">
    <location>
        <begin position="1"/>
        <end position="51"/>
    </location>
</feature>
<gene>
    <name evidence="2" type="ordered locus">BC1003_1782</name>
</gene>
<feature type="compositionally biased region" description="Basic and acidic residues" evidence="1">
    <location>
        <begin position="14"/>
        <end position="51"/>
    </location>
</feature>
<protein>
    <recommendedName>
        <fullName evidence="3">DUF3331 domain-containing protein</fullName>
    </recommendedName>
</protein>
<dbReference type="STRING" id="640512.BC1003_1782"/>
<name>E1T965_BURSG</name>
<dbReference type="OrthoDB" id="9152922at2"/>
<evidence type="ECO:0008006" key="3">
    <source>
        <dbReference type="Google" id="ProtNLM"/>
    </source>
</evidence>